<dbReference type="Proteomes" id="UP001375240">
    <property type="component" value="Unassembled WGS sequence"/>
</dbReference>
<evidence type="ECO:0000313" key="2">
    <source>
        <dbReference type="EMBL" id="KAK6335672.1"/>
    </source>
</evidence>
<keyword evidence="3" id="KW-1185">Reference proteome</keyword>
<protein>
    <recommendedName>
        <fullName evidence="4">HTH psq-type domain-containing protein</fullName>
    </recommendedName>
</protein>
<comment type="caution">
    <text evidence="2">The sequence shown here is derived from an EMBL/GenBank/DDBJ whole genome shotgun (WGS) entry which is preliminary data.</text>
</comment>
<feature type="compositionally biased region" description="Basic and acidic residues" evidence="1">
    <location>
        <begin position="41"/>
        <end position="53"/>
    </location>
</feature>
<evidence type="ECO:0000256" key="1">
    <source>
        <dbReference type="SAM" id="MobiDB-lite"/>
    </source>
</evidence>
<reference evidence="2 3" key="1">
    <citation type="submission" date="2019-10" db="EMBL/GenBank/DDBJ databases">
        <authorList>
            <person name="Palmer J.M."/>
        </authorList>
    </citation>
    <scope>NUCLEOTIDE SEQUENCE [LARGE SCALE GENOMIC DNA]</scope>
    <source>
        <strain evidence="2 3">TWF696</strain>
    </source>
</reference>
<accession>A0AAV9U8K0</accession>
<dbReference type="EMBL" id="JAVHNQ010000012">
    <property type="protein sequence ID" value="KAK6335672.1"/>
    <property type="molecule type" value="Genomic_DNA"/>
</dbReference>
<dbReference type="AlphaFoldDB" id="A0AAV9U8K0"/>
<name>A0AAV9U8K0_9PEZI</name>
<sequence>MAILKELAKGRSQCRVAAQFGVAQQTVSKFLRRAISRGWDREDPNSLEEKHVADGLTPGWYKGGPDAEARSQGTKKKVNNQVTNKKTITRKVASPKRISMATEDR</sequence>
<organism evidence="2 3">
    <name type="scientific">Orbilia brochopaga</name>
    <dbReference type="NCBI Taxonomy" id="3140254"/>
    <lineage>
        <taxon>Eukaryota</taxon>
        <taxon>Fungi</taxon>
        <taxon>Dikarya</taxon>
        <taxon>Ascomycota</taxon>
        <taxon>Pezizomycotina</taxon>
        <taxon>Orbiliomycetes</taxon>
        <taxon>Orbiliales</taxon>
        <taxon>Orbiliaceae</taxon>
        <taxon>Orbilia</taxon>
    </lineage>
</organism>
<evidence type="ECO:0008006" key="4">
    <source>
        <dbReference type="Google" id="ProtNLM"/>
    </source>
</evidence>
<feature type="region of interest" description="Disordered" evidence="1">
    <location>
        <begin position="41"/>
        <end position="105"/>
    </location>
</feature>
<dbReference type="Gene3D" id="1.10.10.60">
    <property type="entry name" value="Homeodomain-like"/>
    <property type="match status" value="1"/>
</dbReference>
<evidence type="ECO:0000313" key="3">
    <source>
        <dbReference type="Proteomes" id="UP001375240"/>
    </source>
</evidence>
<proteinExistence type="predicted"/>
<gene>
    <name evidence="2" type="ORF">TWF696_002438</name>
</gene>